<dbReference type="Proteomes" id="UP000637819">
    <property type="component" value="Plasmid pHTS138"/>
</dbReference>
<dbReference type="InterPro" id="IPR013830">
    <property type="entry name" value="SGNH_hydro"/>
</dbReference>
<dbReference type="AlphaFoldDB" id="A0A8T8E7D3"/>
<keyword evidence="2" id="KW-0614">Plasmid</keyword>
<dbReference type="EMBL" id="CP069189">
    <property type="protein sequence ID" value="QRV17390.1"/>
    <property type="molecule type" value="Genomic_DNA"/>
</dbReference>
<proteinExistence type="predicted"/>
<organism evidence="2 3">
    <name type="scientific">Haloterrigena salifodinae</name>
    <dbReference type="NCBI Taxonomy" id="2675099"/>
    <lineage>
        <taxon>Archaea</taxon>
        <taxon>Methanobacteriati</taxon>
        <taxon>Methanobacteriota</taxon>
        <taxon>Stenosarchaea group</taxon>
        <taxon>Halobacteria</taxon>
        <taxon>Halobacteriales</taxon>
        <taxon>Natrialbaceae</taxon>
        <taxon>Haloterrigena</taxon>
    </lineage>
</organism>
<accession>A0A8T8E7D3</accession>
<dbReference type="OrthoDB" id="233646at2157"/>
<evidence type="ECO:0000313" key="3">
    <source>
        <dbReference type="Proteomes" id="UP000637819"/>
    </source>
</evidence>
<reference evidence="2 3" key="1">
    <citation type="submission" date="2021-01" db="EMBL/GenBank/DDBJ databases">
        <title>Genome Sequence and Methylation Pattern of Haloterrigena salifodinae BOL5-1, An Extremely Halophilic Archaeon from a Bolivian Salt Mine.</title>
        <authorList>
            <person name="DasSarma P."/>
            <person name="Anton B.P."/>
            <person name="DasSarma S.L."/>
            <person name="von Ehrenheim H.A.L."/>
            <person name="Martinez F.L."/>
            <person name="Guzman D."/>
            <person name="Roberts R.J."/>
            <person name="DasSarma S."/>
        </authorList>
    </citation>
    <scope>NUCLEOTIDE SEQUENCE [LARGE SCALE GENOMIC DNA]</scope>
    <source>
        <strain evidence="2 3">BOL5-1</strain>
        <plasmid evidence="2 3">pHTS138</plasmid>
    </source>
</reference>
<dbReference type="InterPro" id="IPR036514">
    <property type="entry name" value="SGNH_hydro_sf"/>
</dbReference>
<dbReference type="KEGG" id="hsal:JMJ58_21290"/>
<keyword evidence="3" id="KW-1185">Reference proteome</keyword>
<dbReference type="RefSeq" id="WP_204749425.1">
    <property type="nucleotide sequence ID" value="NZ_CP069189.1"/>
</dbReference>
<feature type="domain" description="SGNH hydrolase-type esterase" evidence="1">
    <location>
        <begin position="161"/>
        <end position="323"/>
    </location>
</feature>
<evidence type="ECO:0000313" key="2">
    <source>
        <dbReference type="EMBL" id="QRV17390.1"/>
    </source>
</evidence>
<dbReference type="Pfam" id="PF13472">
    <property type="entry name" value="Lipase_GDSL_2"/>
    <property type="match status" value="1"/>
</dbReference>
<gene>
    <name evidence="2" type="ORF">JMJ58_21290</name>
</gene>
<geneLocation type="plasmid" evidence="2 3">
    <name>pHTS138</name>
</geneLocation>
<name>A0A8T8E7D3_9EURY</name>
<dbReference type="GeneID" id="62877716"/>
<sequence length="345" mass="37208">MIDDEIQSVSFHNVAATETAGWVDEGRLLRRVPESVATEVSVAARDRFRHPSGCELRFVPADDEATVLVTLSAASETVVRPFWGEFQGSETYELGPTPRTLELSRPDGIARLEPDVAAAGAFDPCACRLRFDAWEPVAFHGVSGRCRPPDETELPTRRYLAYGTSITEGASATGCHLTYVSQVARELGVDAVNLGAAGSAFCEPAIAEYVARRDDWDVATLALSVNMANRGFTVEQFEDRVTEFVNVIAASKPECPIACVTLFPYHADAHRDGDARRAEAFRTVVRRAAERAPDNVSLIDGPTVADATGLTTDLLHPGDAGMRSIADGIAEKVATALSGREPHIH</sequence>
<dbReference type="SUPFAM" id="SSF52266">
    <property type="entry name" value="SGNH hydrolase"/>
    <property type="match status" value="1"/>
</dbReference>
<protein>
    <submittedName>
        <fullName evidence="2">GDSL family lipase</fullName>
    </submittedName>
</protein>
<evidence type="ECO:0000259" key="1">
    <source>
        <dbReference type="Pfam" id="PF13472"/>
    </source>
</evidence>
<dbReference type="Gene3D" id="3.40.50.1110">
    <property type="entry name" value="SGNH hydrolase"/>
    <property type="match status" value="1"/>
</dbReference>